<comment type="caution">
    <text evidence="1">The sequence shown here is derived from an EMBL/GenBank/DDBJ whole genome shotgun (WGS) entry which is preliminary data.</text>
</comment>
<sequence length="76" mass="8509">MLSKFDLPAGSELRAFPQPPPKELGLPEEEDEVVPNPEARVTPEDHANPDIVTPIDTYGGSSLLSFLKHLYFRFMI</sequence>
<keyword evidence="2" id="KW-1185">Reference proteome</keyword>
<evidence type="ECO:0000313" key="1">
    <source>
        <dbReference type="EMBL" id="KAI8568465.1"/>
    </source>
</evidence>
<protein>
    <submittedName>
        <fullName evidence="1">Uncharacterized protein</fullName>
    </submittedName>
</protein>
<dbReference type="Proteomes" id="UP001062846">
    <property type="component" value="Chromosome 2"/>
</dbReference>
<name>A0ACC0PSJ6_RHOML</name>
<gene>
    <name evidence="1" type="ORF">RHMOL_Rhmol02G0201800</name>
</gene>
<accession>A0ACC0PSJ6</accession>
<reference evidence="1" key="1">
    <citation type="submission" date="2022-02" db="EMBL/GenBank/DDBJ databases">
        <title>Plant Genome Project.</title>
        <authorList>
            <person name="Zhang R.-G."/>
        </authorList>
    </citation>
    <scope>NUCLEOTIDE SEQUENCE</scope>
    <source>
        <strain evidence="1">AT1</strain>
    </source>
</reference>
<organism evidence="1 2">
    <name type="scientific">Rhododendron molle</name>
    <name type="common">Chinese azalea</name>
    <name type="synonym">Azalea mollis</name>
    <dbReference type="NCBI Taxonomy" id="49168"/>
    <lineage>
        <taxon>Eukaryota</taxon>
        <taxon>Viridiplantae</taxon>
        <taxon>Streptophyta</taxon>
        <taxon>Embryophyta</taxon>
        <taxon>Tracheophyta</taxon>
        <taxon>Spermatophyta</taxon>
        <taxon>Magnoliopsida</taxon>
        <taxon>eudicotyledons</taxon>
        <taxon>Gunneridae</taxon>
        <taxon>Pentapetalae</taxon>
        <taxon>asterids</taxon>
        <taxon>Ericales</taxon>
        <taxon>Ericaceae</taxon>
        <taxon>Ericoideae</taxon>
        <taxon>Rhodoreae</taxon>
        <taxon>Rhododendron</taxon>
    </lineage>
</organism>
<proteinExistence type="predicted"/>
<dbReference type="EMBL" id="CM046389">
    <property type="protein sequence ID" value="KAI8568465.1"/>
    <property type="molecule type" value="Genomic_DNA"/>
</dbReference>
<evidence type="ECO:0000313" key="2">
    <source>
        <dbReference type="Proteomes" id="UP001062846"/>
    </source>
</evidence>